<gene>
    <name evidence="5" type="ORF">K461DRAFT_268634</name>
</gene>
<dbReference type="Pfam" id="PF00378">
    <property type="entry name" value="ECH_1"/>
    <property type="match status" value="1"/>
</dbReference>
<protein>
    <submittedName>
        <fullName evidence="5">ClpP/crotonase</fullName>
    </submittedName>
</protein>
<dbReference type="InterPro" id="IPR001753">
    <property type="entry name" value="Enoyl-CoA_hydra/iso"/>
</dbReference>
<organism evidence="5 6">
    <name type="scientific">Myriangium duriaei CBS 260.36</name>
    <dbReference type="NCBI Taxonomy" id="1168546"/>
    <lineage>
        <taxon>Eukaryota</taxon>
        <taxon>Fungi</taxon>
        <taxon>Dikarya</taxon>
        <taxon>Ascomycota</taxon>
        <taxon>Pezizomycotina</taxon>
        <taxon>Dothideomycetes</taxon>
        <taxon>Dothideomycetidae</taxon>
        <taxon>Myriangiales</taxon>
        <taxon>Myriangiaceae</taxon>
        <taxon>Myriangium</taxon>
    </lineage>
</organism>
<dbReference type="Proteomes" id="UP000799439">
    <property type="component" value="Unassembled WGS sequence"/>
</dbReference>
<dbReference type="PANTHER" id="PTHR11941:SF171">
    <property type="entry name" value="SD19268P"/>
    <property type="match status" value="1"/>
</dbReference>
<evidence type="ECO:0000256" key="3">
    <source>
        <dbReference type="ARBA" id="ARBA00023239"/>
    </source>
</evidence>
<feature type="compositionally biased region" description="Basic and acidic residues" evidence="4">
    <location>
        <begin position="26"/>
        <end position="36"/>
    </location>
</feature>
<evidence type="ECO:0000256" key="2">
    <source>
        <dbReference type="ARBA" id="ARBA00023026"/>
    </source>
</evidence>
<dbReference type="GO" id="GO:0005739">
    <property type="term" value="C:mitochondrion"/>
    <property type="evidence" value="ECO:0007669"/>
    <property type="project" value="TreeGrafter"/>
</dbReference>
<feature type="region of interest" description="Disordered" evidence="4">
    <location>
        <begin position="1"/>
        <end position="69"/>
    </location>
</feature>
<dbReference type="SUPFAM" id="SSF52096">
    <property type="entry name" value="ClpP/crotonase"/>
    <property type="match status" value="1"/>
</dbReference>
<evidence type="ECO:0000256" key="1">
    <source>
        <dbReference type="ARBA" id="ARBA00005254"/>
    </source>
</evidence>
<evidence type="ECO:0000313" key="6">
    <source>
        <dbReference type="Proteomes" id="UP000799439"/>
    </source>
</evidence>
<reference evidence="5" key="1">
    <citation type="journal article" date="2020" name="Stud. Mycol.">
        <title>101 Dothideomycetes genomes: a test case for predicting lifestyles and emergence of pathogens.</title>
        <authorList>
            <person name="Haridas S."/>
            <person name="Albert R."/>
            <person name="Binder M."/>
            <person name="Bloem J."/>
            <person name="Labutti K."/>
            <person name="Salamov A."/>
            <person name="Andreopoulos B."/>
            <person name="Baker S."/>
            <person name="Barry K."/>
            <person name="Bills G."/>
            <person name="Bluhm B."/>
            <person name="Cannon C."/>
            <person name="Castanera R."/>
            <person name="Culley D."/>
            <person name="Daum C."/>
            <person name="Ezra D."/>
            <person name="Gonzalez J."/>
            <person name="Henrissat B."/>
            <person name="Kuo A."/>
            <person name="Liang C."/>
            <person name="Lipzen A."/>
            <person name="Lutzoni F."/>
            <person name="Magnuson J."/>
            <person name="Mondo S."/>
            <person name="Nolan M."/>
            <person name="Ohm R."/>
            <person name="Pangilinan J."/>
            <person name="Park H.-J."/>
            <person name="Ramirez L."/>
            <person name="Alfaro M."/>
            <person name="Sun H."/>
            <person name="Tritt A."/>
            <person name="Yoshinaga Y."/>
            <person name="Zwiers L.-H."/>
            <person name="Turgeon B."/>
            <person name="Goodwin S."/>
            <person name="Spatafora J."/>
            <person name="Crous P."/>
            <person name="Grigoriev I."/>
        </authorList>
    </citation>
    <scope>NUCLEOTIDE SEQUENCE</scope>
    <source>
        <strain evidence="5">CBS 260.36</strain>
    </source>
</reference>
<name>A0A9P4IZH6_9PEZI</name>
<keyword evidence="3" id="KW-0456">Lyase</keyword>
<dbReference type="GO" id="GO:0016829">
    <property type="term" value="F:lyase activity"/>
    <property type="evidence" value="ECO:0007669"/>
    <property type="project" value="UniProtKB-KW"/>
</dbReference>
<dbReference type="Gene3D" id="3.90.226.10">
    <property type="entry name" value="2-enoyl-CoA Hydratase, Chain A, domain 1"/>
    <property type="match status" value="1"/>
</dbReference>
<keyword evidence="2" id="KW-0843">Virulence</keyword>
<dbReference type="GO" id="GO:0006635">
    <property type="term" value="P:fatty acid beta-oxidation"/>
    <property type="evidence" value="ECO:0007669"/>
    <property type="project" value="TreeGrafter"/>
</dbReference>
<dbReference type="FunFam" id="3.90.226.10:FF:000009">
    <property type="entry name" value="Carnitinyl-CoA dehydratase"/>
    <property type="match status" value="1"/>
</dbReference>
<comment type="caution">
    <text evidence="5">The sequence shown here is derived from an EMBL/GenBank/DDBJ whole genome shotgun (WGS) entry which is preliminary data.</text>
</comment>
<dbReference type="AlphaFoldDB" id="A0A9P4IZH6"/>
<sequence>MSERPVPRVDSVILGPHFGREDEEPERTAPSKKSQDKPVTGQFSLPSTALPILSTPSVPSPPPANNAATQPTTFQTLLVEDMPAPTIGTIKLISLSRPAAKNAISRLLLSELSTIITTLHSSSPTSTRCLILSSSVPGIFCAGADLKERASMTTAETHSFLHDLQSTFSALATLPIPSIAVVSGIALGGGLELALSCTLRVFSSSAVVGLPETRLGIIPGAGGTYRLQQLIGLSKAQDMILTGRRVGAHEAFAMGLCNRFVPAEGKEDQAVEAAVEVAREITRAAPLAIRAAIRAMREGTESAERREYESVLGTSDRDEALRAFVEKRAPVYTGS</sequence>
<keyword evidence="6" id="KW-1185">Reference proteome</keyword>
<evidence type="ECO:0000313" key="5">
    <source>
        <dbReference type="EMBL" id="KAF2152738.1"/>
    </source>
</evidence>
<dbReference type="OrthoDB" id="410701at2759"/>
<dbReference type="InterPro" id="IPR029045">
    <property type="entry name" value="ClpP/crotonase-like_dom_sf"/>
</dbReference>
<dbReference type="CDD" id="cd06558">
    <property type="entry name" value="crotonase-like"/>
    <property type="match status" value="1"/>
</dbReference>
<dbReference type="EMBL" id="ML996086">
    <property type="protein sequence ID" value="KAF2152738.1"/>
    <property type="molecule type" value="Genomic_DNA"/>
</dbReference>
<dbReference type="PANTHER" id="PTHR11941">
    <property type="entry name" value="ENOYL-COA HYDRATASE-RELATED"/>
    <property type="match status" value="1"/>
</dbReference>
<evidence type="ECO:0000256" key="4">
    <source>
        <dbReference type="SAM" id="MobiDB-lite"/>
    </source>
</evidence>
<proteinExistence type="inferred from homology"/>
<accession>A0A9P4IZH6</accession>
<comment type="similarity">
    <text evidence="1">Belongs to the enoyl-CoA hydratase/isomerase family.</text>
</comment>
<dbReference type="Gene3D" id="1.10.12.10">
    <property type="entry name" value="Lyase 2-enoyl-coa Hydratase, Chain A, domain 2"/>
    <property type="match status" value="1"/>
</dbReference>
<dbReference type="InterPro" id="IPR014748">
    <property type="entry name" value="Enoyl-CoA_hydra_C"/>
</dbReference>